<comment type="function">
    <text evidence="6">Toxic component of a toxin-antitoxin (TA) system. An RNase.</text>
</comment>
<evidence type="ECO:0000256" key="1">
    <source>
        <dbReference type="ARBA" id="ARBA00022649"/>
    </source>
</evidence>
<protein>
    <recommendedName>
        <fullName evidence="6">Ribonuclease VapC</fullName>
        <shortName evidence="6">RNase VapC</shortName>
        <ecNumber evidence="6">3.1.-.-</ecNumber>
    </recommendedName>
    <alternativeName>
        <fullName evidence="6">Toxin VapC</fullName>
    </alternativeName>
</protein>
<keyword evidence="1 6" id="KW-1277">Toxin-antitoxin system</keyword>
<evidence type="ECO:0000256" key="5">
    <source>
        <dbReference type="ARBA" id="ARBA00022842"/>
    </source>
</evidence>
<dbReference type="PANTHER" id="PTHR38826:SF5">
    <property type="entry name" value="RIBONUCLEASE VAPC13"/>
    <property type="match status" value="1"/>
</dbReference>
<dbReference type="Gene3D" id="3.40.50.1010">
    <property type="entry name" value="5'-nuclease"/>
    <property type="match status" value="1"/>
</dbReference>
<accession>A0ABU4HRK0</accession>
<dbReference type="RefSeq" id="WP_318597665.1">
    <property type="nucleotide sequence ID" value="NZ_JAWSTH010000031.1"/>
</dbReference>
<feature type="domain" description="PIN" evidence="7">
    <location>
        <begin position="4"/>
        <end position="127"/>
    </location>
</feature>
<dbReference type="InterPro" id="IPR029060">
    <property type="entry name" value="PIN-like_dom_sf"/>
</dbReference>
<dbReference type="SUPFAM" id="SSF88723">
    <property type="entry name" value="PIN domain-like"/>
    <property type="match status" value="1"/>
</dbReference>
<keyword evidence="4 6" id="KW-0378">Hydrolase</keyword>
<dbReference type="EC" id="3.1.-.-" evidence="6"/>
<dbReference type="InterPro" id="IPR002716">
    <property type="entry name" value="PIN_dom"/>
</dbReference>
<evidence type="ECO:0000313" key="9">
    <source>
        <dbReference type="Proteomes" id="UP001284601"/>
    </source>
</evidence>
<evidence type="ECO:0000259" key="7">
    <source>
        <dbReference type="Pfam" id="PF01850"/>
    </source>
</evidence>
<dbReference type="Pfam" id="PF01850">
    <property type="entry name" value="PIN"/>
    <property type="match status" value="1"/>
</dbReference>
<comment type="similarity">
    <text evidence="6">Belongs to the PINc/VapC protein family.</text>
</comment>
<dbReference type="CDD" id="cd09854">
    <property type="entry name" value="PIN_VapC-like"/>
    <property type="match status" value="1"/>
</dbReference>
<keyword evidence="6" id="KW-0800">Toxin</keyword>
<evidence type="ECO:0000256" key="4">
    <source>
        <dbReference type="ARBA" id="ARBA00022801"/>
    </source>
</evidence>
<organism evidence="8 9">
    <name type="scientific">Conexibacter stalactiti</name>
    <dbReference type="NCBI Taxonomy" id="1940611"/>
    <lineage>
        <taxon>Bacteria</taxon>
        <taxon>Bacillati</taxon>
        <taxon>Actinomycetota</taxon>
        <taxon>Thermoleophilia</taxon>
        <taxon>Solirubrobacterales</taxon>
        <taxon>Conexibacteraceae</taxon>
        <taxon>Conexibacter</taxon>
    </lineage>
</organism>
<dbReference type="EMBL" id="JAWSTH010000031">
    <property type="protein sequence ID" value="MDW5595327.1"/>
    <property type="molecule type" value="Genomic_DNA"/>
</dbReference>
<keyword evidence="5 6" id="KW-0460">Magnesium</keyword>
<proteinExistence type="inferred from homology"/>
<evidence type="ECO:0000256" key="2">
    <source>
        <dbReference type="ARBA" id="ARBA00022722"/>
    </source>
</evidence>
<keyword evidence="9" id="KW-1185">Reference proteome</keyword>
<dbReference type="PANTHER" id="PTHR38826">
    <property type="entry name" value="RIBONUCLEASE VAPC13"/>
    <property type="match status" value="1"/>
</dbReference>
<comment type="caution">
    <text evidence="8">The sequence shown here is derived from an EMBL/GenBank/DDBJ whole genome shotgun (WGS) entry which is preliminary data.</text>
</comment>
<comment type="cofactor">
    <cofactor evidence="6">
        <name>Mg(2+)</name>
        <dbReference type="ChEBI" id="CHEBI:18420"/>
    </cofactor>
</comment>
<feature type="binding site" evidence="6">
    <location>
        <position position="7"/>
    </location>
    <ligand>
        <name>Mg(2+)</name>
        <dbReference type="ChEBI" id="CHEBI:18420"/>
    </ligand>
</feature>
<dbReference type="InterPro" id="IPR022907">
    <property type="entry name" value="VapC_family"/>
</dbReference>
<evidence type="ECO:0000313" key="8">
    <source>
        <dbReference type="EMBL" id="MDW5595327.1"/>
    </source>
</evidence>
<dbReference type="HAMAP" id="MF_00265">
    <property type="entry name" value="VapC_Nob1"/>
    <property type="match status" value="1"/>
</dbReference>
<dbReference type="InterPro" id="IPR052106">
    <property type="entry name" value="PINc/VapC_TA"/>
</dbReference>
<gene>
    <name evidence="6" type="primary">vapC</name>
    <name evidence="8" type="ORF">R7226_13345</name>
</gene>
<evidence type="ECO:0000256" key="6">
    <source>
        <dbReference type="HAMAP-Rule" id="MF_00265"/>
    </source>
</evidence>
<name>A0ABU4HRK0_9ACTN</name>
<feature type="binding site" evidence="6">
    <location>
        <position position="101"/>
    </location>
    <ligand>
        <name>Mg(2+)</name>
        <dbReference type="ChEBI" id="CHEBI:18420"/>
    </ligand>
</feature>
<keyword evidence="2 6" id="KW-0540">Nuclease</keyword>
<evidence type="ECO:0000256" key="3">
    <source>
        <dbReference type="ARBA" id="ARBA00022723"/>
    </source>
</evidence>
<sequence>MARVLLDTNVFAYAMGGPSPYQEPCRGILELLATGAIEGEVSTDLVQEFLHLRFRRTRDRHAAAEAARHIAILVALHDVTASELTRALALFQRHDHLGARDAMFAAIALNRRLDAILTADRGFDGIPGLTRVDPLDAAAVEGLCG</sequence>
<reference evidence="9" key="1">
    <citation type="submission" date="2023-07" db="EMBL/GenBank/DDBJ databases">
        <title>Conexibacter stalactiti sp. nov., isolated from stalactites in a lava cave and emended description of the genus Conexibacter.</title>
        <authorList>
            <person name="Lee S.D."/>
        </authorList>
    </citation>
    <scope>NUCLEOTIDE SEQUENCE [LARGE SCALE GENOMIC DNA]</scope>
    <source>
        <strain evidence="9">KCTC 39840</strain>
    </source>
</reference>
<keyword evidence="3 6" id="KW-0479">Metal-binding</keyword>
<dbReference type="Proteomes" id="UP001284601">
    <property type="component" value="Unassembled WGS sequence"/>
</dbReference>